<protein>
    <recommendedName>
        <fullName evidence="4">Peptidase M1 membrane alanine aminopeptidase domain-containing protein</fullName>
    </recommendedName>
</protein>
<evidence type="ECO:0000313" key="6">
    <source>
        <dbReference type="Proteomes" id="UP001238450"/>
    </source>
</evidence>
<keyword evidence="2" id="KW-0862">Zinc</keyword>
<evidence type="ECO:0000256" key="1">
    <source>
        <dbReference type="PIRSR" id="PIRSR634015-1"/>
    </source>
</evidence>
<organism evidence="5 6">
    <name type="scientific">Croceifilum oryzae</name>
    <dbReference type="NCBI Taxonomy" id="1553429"/>
    <lineage>
        <taxon>Bacteria</taxon>
        <taxon>Bacillati</taxon>
        <taxon>Bacillota</taxon>
        <taxon>Bacilli</taxon>
        <taxon>Bacillales</taxon>
        <taxon>Thermoactinomycetaceae</taxon>
        <taxon>Croceifilum</taxon>
    </lineage>
</organism>
<feature type="binding site" evidence="2">
    <location>
        <position position="360"/>
    </location>
    <ligand>
        <name>Zn(2+)</name>
        <dbReference type="ChEBI" id="CHEBI:29105"/>
        <note>catalytic</note>
    </ligand>
</feature>
<proteinExistence type="predicted"/>
<dbReference type="InterPro" id="IPR042097">
    <property type="entry name" value="Aminopeptidase_N-like_N_sf"/>
</dbReference>
<evidence type="ECO:0000259" key="4">
    <source>
        <dbReference type="Pfam" id="PF01433"/>
    </source>
</evidence>
<accession>A0AAJ1WST4</accession>
<dbReference type="SUPFAM" id="SSF55486">
    <property type="entry name" value="Metalloproteases ('zincins'), catalytic domain"/>
    <property type="match status" value="1"/>
</dbReference>
<dbReference type="AlphaFoldDB" id="A0AAJ1WST4"/>
<feature type="active site" description="Proton acceptor" evidence="1">
    <location>
        <position position="338"/>
    </location>
</feature>
<dbReference type="GO" id="GO:0008270">
    <property type="term" value="F:zinc ion binding"/>
    <property type="evidence" value="ECO:0007669"/>
    <property type="project" value="InterPro"/>
</dbReference>
<reference evidence="5 6" key="1">
    <citation type="submission" date="2023-07" db="EMBL/GenBank/DDBJ databases">
        <title>Genomic Encyclopedia of Type Strains, Phase IV (KMG-IV): sequencing the most valuable type-strain genomes for metagenomic binning, comparative biology and taxonomic classification.</title>
        <authorList>
            <person name="Goeker M."/>
        </authorList>
    </citation>
    <scope>NUCLEOTIDE SEQUENCE [LARGE SCALE GENOMIC DNA]</scope>
    <source>
        <strain evidence="5 6">DSM 46876</strain>
    </source>
</reference>
<feature type="domain" description="Peptidase M1 membrane alanine aminopeptidase" evidence="4">
    <location>
        <begin position="278"/>
        <end position="477"/>
    </location>
</feature>
<dbReference type="PANTHER" id="PTHR45726:SF3">
    <property type="entry name" value="LEUKOTRIENE A-4 HYDROLASE"/>
    <property type="match status" value="1"/>
</dbReference>
<keyword evidence="3" id="KW-0732">Signal</keyword>
<evidence type="ECO:0000256" key="3">
    <source>
        <dbReference type="SAM" id="SignalP"/>
    </source>
</evidence>
<keyword evidence="6" id="KW-1185">Reference proteome</keyword>
<dbReference type="InterPro" id="IPR027268">
    <property type="entry name" value="Peptidase_M4/M1_CTD_sf"/>
</dbReference>
<dbReference type="Gene3D" id="2.60.40.1730">
    <property type="entry name" value="tricorn interacting facor f3 domain"/>
    <property type="match status" value="1"/>
</dbReference>
<feature type="binding site" evidence="2">
    <location>
        <position position="337"/>
    </location>
    <ligand>
        <name>Zn(2+)</name>
        <dbReference type="ChEBI" id="CHEBI:29105"/>
        <note>catalytic</note>
    </ligand>
</feature>
<sequence length="492" mass="56193">MKFTNQKTFSVSISAILVVFAMSSTFLKFHPSTTESKANEAVVDRPHYQIEATYDDQNQVVKGKMKVDLPESRTEPQKEVYFHLYPNVFQNWKYNKESKPQKPGFIKIQNVKVDGNAVKQEVRNEIMKVSLPQELGKGKSARIEMDYTLQLPKGGTRLNTFKHTAFLAQWYPMLSVKDKEGWHNEPYTTVGDPFYTNMSDFDVTFHVPEGYQVISTAKDPITKKGGEIKLTQHQVRDFAAVITKDYQVVQGKSGNIQVNLWYLAGMDDVKEELHKAAVDGMKFFGERFGSYPYEEIDVVLGETGYGIAGMEYPGLVTSVPKAPSLKGEVPAVNVVAHELAHQWWYGVVGNNQAKEPWLDEGLTSFSEFLYMKKQKGENGDEWLKKVVTRTNQIHDSLHVHSAQKLYDYPDEVYGLMVYLRPTAMMFDLVGQIGEDKVMKIMSTYYQKFQYRTATTKDFIQVANEVSGKNLTSFFDQWLYFKANDSKNKKSAS</sequence>
<dbReference type="CDD" id="cd09604">
    <property type="entry name" value="M1_APN_like"/>
    <property type="match status" value="1"/>
</dbReference>
<comment type="caution">
    <text evidence="5">The sequence shown here is derived from an EMBL/GenBank/DDBJ whole genome shotgun (WGS) entry which is preliminary data.</text>
</comment>
<dbReference type="Gene3D" id="1.10.390.10">
    <property type="entry name" value="Neutral Protease Domain 2"/>
    <property type="match status" value="1"/>
</dbReference>
<dbReference type="InterPro" id="IPR014782">
    <property type="entry name" value="Peptidase_M1_dom"/>
</dbReference>
<feature type="chain" id="PRO_5042581551" description="Peptidase M1 membrane alanine aminopeptidase domain-containing protein" evidence="3">
    <location>
        <begin position="22"/>
        <end position="492"/>
    </location>
</feature>
<dbReference type="Pfam" id="PF01433">
    <property type="entry name" value="Peptidase_M1"/>
    <property type="match status" value="1"/>
</dbReference>
<dbReference type="PANTHER" id="PTHR45726">
    <property type="entry name" value="LEUKOTRIENE A-4 HYDROLASE"/>
    <property type="match status" value="1"/>
</dbReference>
<dbReference type="Proteomes" id="UP001238450">
    <property type="component" value="Unassembled WGS sequence"/>
</dbReference>
<evidence type="ECO:0000313" key="5">
    <source>
        <dbReference type="EMBL" id="MDQ0416276.1"/>
    </source>
</evidence>
<keyword evidence="2" id="KW-0479">Metal-binding</keyword>
<evidence type="ECO:0000256" key="2">
    <source>
        <dbReference type="PIRSR" id="PIRSR634015-3"/>
    </source>
</evidence>
<feature type="active site" description="Proton donor" evidence="1">
    <location>
        <position position="418"/>
    </location>
</feature>
<dbReference type="InterPro" id="IPR034015">
    <property type="entry name" value="M1_LTA4H"/>
</dbReference>
<feature type="signal peptide" evidence="3">
    <location>
        <begin position="1"/>
        <end position="21"/>
    </location>
</feature>
<dbReference type="EMBL" id="JAUSUV010000002">
    <property type="protein sequence ID" value="MDQ0416276.1"/>
    <property type="molecule type" value="Genomic_DNA"/>
</dbReference>
<feature type="binding site" evidence="2">
    <location>
        <position position="341"/>
    </location>
    <ligand>
        <name>Zn(2+)</name>
        <dbReference type="ChEBI" id="CHEBI:29105"/>
        <note>catalytic</note>
    </ligand>
</feature>
<gene>
    <name evidence="5" type="ORF">J2Z48_000440</name>
</gene>
<dbReference type="GO" id="GO:0008237">
    <property type="term" value="F:metallopeptidase activity"/>
    <property type="evidence" value="ECO:0007669"/>
    <property type="project" value="InterPro"/>
</dbReference>
<dbReference type="RefSeq" id="WP_307250590.1">
    <property type="nucleotide sequence ID" value="NZ_JAUSUV010000002.1"/>
</dbReference>
<name>A0AAJ1WST4_9BACL</name>
<comment type="cofactor">
    <cofactor evidence="2">
        <name>Zn(2+)</name>
        <dbReference type="ChEBI" id="CHEBI:29105"/>
    </cofactor>
    <text evidence="2">Binds 1 zinc ion per subunit.</text>
</comment>